<organism evidence="2">
    <name type="scientific">Glycine soja</name>
    <name type="common">Wild soybean</name>
    <dbReference type="NCBI Taxonomy" id="3848"/>
    <lineage>
        <taxon>Eukaryota</taxon>
        <taxon>Viridiplantae</taxon>
        <taxon>Streptophyta</taxon>
        <taxon>Embryophyta</taxon>
        <taxon>Tracheophyta</taxon>
        <taxon>Spermatophyta</taxon>
        <taxon>Magnoliopsida</taxon>
        <taxon>eudicotyledons</taxon>
        <taxon>Gunneridae</taxon>
        <taxon>Pentapetalae</taxon>
        <taxon>rosids</taxon>
        <taxon>fabids</taxon>
        <taxon>Fabales</taxon>
        <taxon>Fabaceae</taxon>
        <taxon>Papilionoideae</taxon>
        <taxon>50 kb inversion clade</taxon>
        <taxon>NPAAA clade</taxon>
        <taxon>indigoferoid/millettioid clade</taxon>
        <taxon>Phaseoleae</taxon>
        <taxon>Glycine</taxon>
        <taxon>Glycine subgen. Soja</taxon>
    </lineage>
</organism>
<reference evidence="2" key="1">
    <citation type="submission" date="2014-07" db="EMBL/GenBank/DDBJ databases">
        <title>Identification of a novel salt tolerance gene in wild soybean by whole-genome sequencing.</title>
        <authorList>
            <person name="Lam H.-M."/>
            <person name="Qi X."/>
            <person name="Li M.-W."/>
            <person name="Liu X."/>
            <person name="Xie M."/>
            <person name="Ni M."/>
            <person name="Xu X."/>
        </authorList>
    </citation>
    <scope>NUCLEOTIDE SEQUENCE [LARGE SCALE GENOMIC DNA]</scope>
    <source>
        <tissue evidence="2">Root</tissue>
    </source>
</reference>
<evidence type="ECO:0000313" key="2">
    <source>
        <dbReference type="EMBL" id="KHN12879.1"/>
    </source>
</evidence>
<keyword evidence="4" id="KW-1185">Reference proteome</keyword>
<dbReference type="EMBL" id="KN662943">
    <property type="protein sequence ID" value="KHN12879.1"/>
    <property type="molecule type" value="Genomic_DNA"/>
</dbReference>
<evidence type="ECO:0000313" key="4">
    <source>
        <dbReference type="Proteomes" id="UP000289340"/>
    </source>
</evidence>
<gene>
    <name evidence="3" type="ORF">D0Y65_023086</name>
    <name evidence="2" type="ORF">glysoja_029413</name>
</gene>
<protein>
    <submittedName>
        <fullName evidence="2">Uncharacterized protein</fullName>
    </submittedName>
</protein>
<accession>A0A0B2PYW5</accession>
<dbReference type="Proteomes" id="UP000053555">
    <property type="component" value="Unassembled WGS sequence"/>
</dbReference>
<feature type="region of interest" description="Disordered" evidence="1">
    <location>
        <begin position="1"/>
        <end position="30"/>
    </location>
</feature>
<dbReference type="EMBL" id="QZWG01000009">
    <property type="protein sequence ID" value="RZB90467.1"/>
    <property type="molecule type" value="Genomic_DNA"/>
</dbReference>
<name>A0A0B2PYW5_GLYSO</name>
<dbReference type="AlphaFoldDB" id="A0A0B2PYW5"/>
<proteinExistence type="predicted"/>
<sequence length="67" mass="7476">MEESKGFVGGESQKPHPEMPSISFQIPMPGRNRSGGLYPWGWRQRAIIPQHTVRNSNGASENTNLKV</sequence>
<evidence type="ECO:0000256" key="1">
    <source>
        <dbReference type="SAM" id="MobiDB-lite"/>
    </source>
</evidence>
<reference evidence="3 4" key="2">
    <citation type="submission" date="2018-09" db="EMBL/GenBank/DDBJ databases">
        <title>A high-quality reference genome of wild soybean provides a powerful tool to mine soybean genomes.</title>
        <authorList>
            <person name="Xie M."/>
            <person name="Chung C.Y.L."/>
            <person name="Li M.-W."/>
            <person name="Wong F.-L."/>
            <person name="Chan T.-F."/>
            <person name="Lam H.-M."/>
        </authorList>
    </citation>
    <scope>NUCLEOTIDE SEQUENCE [LARGE SCALE GENOMIC DNA]</scope>
    <source>
        <strain evidence="4">cv. W05</strain>
        <tissue evidence="3">Hypocotyl of etiolated seedlings</tissue>
    </source>
</reference>
<dbReference type="Proteomes" id="UP000289340">
    <property type="component" value="Chromosome 9"/>
</dbReference>
<evidence type="ECO:0000313" key="3">
    <source>
        <dbReference type="EMBL" id="RZB90467.1"/>
    </source>
</evidence>